<name>A0ABW0KMV4_9BACT</name>
<dbReference type="RefSeq" id="WP_377164951.1">
    <property type="nucleotide sequence ID" value="NZ_JBHSMQ010000002.1"/>
</dbReference>
<dbReference type="EMBL" id="JBHSMQ010000002">
    <property type="protein sequence ID" value="MFC5454654.1"/>
    <property type="molecule type" value="Genomic_DNA"/>
</dbReference>
<proteinExistence type="predicted"/>
<accession>A0ABW0KMV4</accession>
<evidence type="ECO:0000313" key="1">
    <source>
        <dbReference type="EMBL" id="MFC5454654.1"/>
    </source>
</evidence>
<evidence type="ECO:0000313" key="2">
    <source>
        <dbReference type="Proteomes" id="UP001596052"/>
    </source>
</evidence>
<keyword evidence="2" id="KW-1185">Reference proteome</keyword>
<reference evidence="2" key="1">
    <citation type="journal article" date="2019" name="Int. J. Syst. Evol. Microbiol.">
        <title>The Global Catalogue of Microorganisms (GCM) 10K type strain sequencing project: providing services to taxonomists for standard genome sequencing and annotation.</title>
        <authorList>
            <consortium name="The Broad Institute Genomics Platform"/>
            <consortium name="The Broad Institute Genome Sequencing Center for Infectious Disease"/>
            <person name="Wu L."/>
            <person name="Ma J."/>
        </authorList>
    </citation>
    <scope>NUCLEOTIDE SEQUENCE [LARGE SCALE GENOMIC DNA]</scope>
    <source>
        <strain evidence="2">CGMCC 4.1469</strain>
    </source>
</reference>
<dbReference type="Proteomes" id="UP001596052">
    <property type="component" value="Unassembled WGS sequence"/>
</dbReference>
<gene>
    <name evidence="1" type="ORF">ACFQDI_07320</name>
</gene>
<protein>
    <submittedName>
        <fullName evidence="1">Uncharacterized protein</fullName>
    </submittedName>
</protein>
<organism evidence="1 2">
    <name type="scientific">Prosthecobacter fluviatilis</name>
    <dbReference type="NCBI Taxonomy" id="445931"/>
    <lineage>
        <taxon>Bacteria</taxon>
        <taxon>Pseudomonadati</taxon>
        <taxon>Verrucomicrobiota</taxon>
        <taxon>Verrucomicrobiia</taxon>
        <taxon>Verrucomicrobiales</taxon>
        <taxon>Verrucomicrobiaceae</taxon>
        <taxon>Prosthecobacter</taxon>
    </lineage>
</organism>
<sequence length="137" mass="15272">MTWAASTAVLAAFFFWANVTRMKTELVSDEEIHAFTETSHTISEDEFDVFYNAVRDYLETQGSFCEGGLEEADFSSSRWVDPVSTLTVVSSVTVTQSMAEGLLRELMKLKKPHVVVFDGGIETSCVTSDGRFLKSQH</sequence>
<comment type="caution">
    <text evidence="1">The sequence shown here is derived from an EMBL/GenBank/DDBJ whole genome shotgun (WGS) entry which is preliminary data.</text>
</comment>